<evidence type="ECO:0000259" key="1">
    <source>
        <dbReference type="SMART" id="SM00470"/>
    </source>
</evidence>
<dbReference type="PANTHER" id="PTHR33375">
    <property type="entry name" value="CHROMOSOME-PARTITIONING PROTEIN PARB-RELATED"/>
    <property type="match status" value="1"/>
</dbReference>
<dbReference type="InterPro" id="IPR003115">
    <property type="entry name" value="ParB_N"/>
</dbReference>
<dbReference type="EMBL" id="LAZR01000576">
    <property type="protein sequence ID" value="KKN63862.1"/>
    <property type="molecule type" value="Genomic_DNA"/>
</dbReference>
<organism evidence="2">
    <name type="scientific">marine sediment metagenome</name>
    <dbReference type="NCBI Taxonomy" id="412755"/>
    <lineage>
        <taxon>unclassified sequences</taxon>
        <taxon>metagenomes</taxon>
        <taxon>ecological metagenomes</taxon>
    </lineage>
</organism>
<dbReference type="InterPro" id="IPR004437">
    <property type="entry name" value="ParB/RepB/Spo0J"/>
</dbReference>
<dbReference type="AlphaFoldDB" id="A0A0F9SNC4"/>
<comment type="caution">
    <text evidence="2">The sequence shown here is derived from an EMBL/GenBank/DDBJ whole genome shotgun (WGS) entry which is preliminary data.</text>
</comment>
<dbReference type="SUPFAM" id="SSF110849">
    <property type="entry name" value="ParB/Sulfiredoxin"/>
    <property type="match status" value="1"/>
</dbReference>
<dbReference type="GO" id="GO:0003677">
    <property type="term" value="F:DNA binding"/>
    <property type="evidence" value="ECO:0007669"/>
    <property type="project" value="InterPro"/>
</dbReference>
<dbReference type="Gene3D" id="1.10.10.2830">
    <property type="match status" value="1"/>
</dbReference>
<dbReference type="InterPro" id="IPR050336">
    <property type="entry name" value="Chromosome_partition/occlusion"/>
</dbReference>
<accession>A0A0F9SNC4</accession>
<sequence>MRNDAGASRRDWVSEADQRLIVYKNMPLDMLVSFSPPMRITRDEKEDQEFQASLREYGIRDTLLVRPHPTRRDFLEVVDGNRRLAHGRVVGLKTAPCEIREMTDEEAFSIALVRNVQRSSVTSMGIGNWLQLMQMKFQYTQQKLAEILGKDQSWVSRHLKLINSEIAGRGPFHESGENSGENMPHGINIESEFQARAFRSAPDDVQQQILEGAKETGKLPPGREIMRKSQTSMTVEEVLKEYSQYDDEFLEHQLQVKAGKTATEAADIVWEHRNRRKAKKQVPISPIVDRRNKTVRVYEQLSRYYPTNLIDLVDKYTNSSNLETLMKYCKMLTQKMFEIAPQDLQQTVIETFI</sequence>
<dbReference type="SMART" id="SM00470">
    <property type="entry name" value="ParB"/>
    <property type="match status" value="1"/>
</dbReference>
<dbReference type="GO" id="GO:0007059">
    <property type="term" value="P:chromosome segregation"/>
    <property type="evidence" value="ECO:0007669"/>
    <property type="project" value="TreeGrafter"/>
</dbReference>
<protein>
    <recommendedName>
        <fullName evidence="1">ParB-like N-terminal domain-containing protein</fullName>
    </recommendedName>
</protein>
<dbReference type="InterPro" id="IPR036086">
    <property type="entry name" value="ParB/Sulfiredoxin_sf"/>
</dbReference>
<dbReference type="GO" id="GO:0005694">
    <property type="term" value="C:chromosome"/>
    <property type="evidence" value="ECO:0007669"/>
    <property type="project" value="TreeGrafter"/>
</dbReference>
<evidence type="ECO:0000313" key="2">
    <source>
        <dbReference type="EMBL" id="KKN63862.1"/>
    </source>
</evidence>
<dbReference type="Gene3D" id="3.90.1530.30">
    <property type="match status" value="1"/>
</dbReference>
<dbReference type="NCBIfam" id="TIGR00180">
    <property type="entry name" value="parB_part"/>
    <property type="match status" value="1"/>
</dbReference>
<reference evidence="2" key="1">
    <citation type="journal article" date="2015" name="Nature">
        <title>Complex archaea that bridge the gap between prokaryotes and eukaryotes.</title>
        <authorList>
            <person name="Spang A."/>
            <person name="Saw J.H."/>
            <person name="Jorgensen S.L."/>
            <person name="Zaremba-Niedzwiedzka K."/>
            <person name="Martijn J."/>
            <person name="Lind A.E."/>
            <person name="van Eijk R."/>
            <person name="Schleper C."/>
            <person name="Guy L."/>
            <person name="Ettema T.J."/>
        </authorList>
    </citation>
    <scope>NUCLEOTIDE SEQUENCE</scope>
</reference>
<name>A0A0F9SNC4_9ZZZZ</name>
<feature type="domain" description="ParB-like N-terminal" evidence="1">
    <location>
        <begin position="24"/>
        <end position="116"/>
    </location>
</feature>
<gene>
    <name evidence="2" type="ORF">LCGC14_0497400</name>
</gene>
<proteinExistence type="predicted"/>
<dbReference type="SUPFAM" id="SSF109709">
    <property type="entry name" value="KorB DNA-binding domain-like"/>
    <property type="match status" value="1"/>
</dbReference>
<dbReference type="PANTHER" id="PTHR33375:SF1">
    <property type="entry name" value="CHROMOSOME-PARTITIONING PROTEIN PARB-RELATED"/>
    <property type="match status" value="1"/>
</dbReference>
<dbReference type="Pfam" id="PF02195">
    <property type="entry name" value="ParB_N"/>
    <property type="match status" value="1"/>
</dbReference>